<reference evidence="1 2" key="1">
    <citation type="journal article" date="2012" name="Genome Biol.">
        <title>Sequencing three crocodilian genomes to illuminate the evolution of archosaurs and amniotes.</title>
        <authorList>
            <person name="St John J.A."/>
            <person name="Braun E.L."/>
            <person name="Isberg S.R."/>
            <person name="Miles L.G."/>
            <person name="Chong A.Y."/>
            <person name="Gongora J."/>
            <person name="Dalzell P."/>
            <person name="Moran C."/>
            <person name="Bed'hom B."/>
            <person name="Abzhanov A."/>
            <person name="Burgess S.C."/>
            <person name="Cooksey A.M."/>
            <person name="Castoe T.A."/>
            <person name="Crawford N.G."/>
            <person name="Densmore L.D."/>
            <person name="Drew J.C."/>
            <person name="Edwards S.V."/>
            <person name="Faircloth B.C."/>
            <person name="Fujita M.K."/>
            <person name="Greenwold M.J."/>
            <person name="Hoffmann F.G."/>
            <person name="Howard J.M."/>
            <person name="Iguchi T."/>
            <person name="Janes D.E."/>
            <person name="Khan S.Y."/>
            <person name="Kohno S."/>
            <person name="de Koning A.J."/>
            <person name="Lance S.L."/>
            <person name="McCarthy F.M."/>
            <person name="McCormack J.E."/>
            <person name="Merchant M.E."/>
            <person name="Peterson D.G."/>
            <person name="Pollock D.D."/>
            <person name="Pourmand N."/>
            <person name="Raney B.J."/>
            <person name="Roessler K.A."/>
            <person name="Sanford J.R."/>
            <person name="Sawyer R.H."/>
            <person name="Schmidt C.J."/>
            <person name="Triplett E.W."/>
            <person name="Tuberville T.D."/>
            <person name="Venegas-Anaya M."/>
            <person name="Howard J.T."/>
            <person name="Jarvis E.D."/>
            <person name="Guillette L.J.Jr."/>
            <person name="Glenn T.C."/>
            <person name="Green R.E."/>
            <person name="Ray D.A."/>
        </authorList>
    </citation>
    <scope>NUCLEOTIDE SEQUENCE [LARGE SCALE GENOMIC DNA]</scope>
    <source>
        <strain evidence="1">KSC_2009_1</strain>
    </source>
</reference>
<proteinExistence type="predicted"/>
<accession>A0A151MC85</accession>
<gene>
    <name evidence="1" type="ORF">Y1Q_0000698</name>
</gene>
<dbReference type="EMBL" id="AKHW03006283">
    <property type="protein sequence ID" value="KYO22089.1"/>
    <property type="molecule type" value="Genomic_DNA"/>
</dbReference>
<comment type="caution">
    <text evidence="1">The sequence shown here is derived from an EMBL/GenBank/DDBJ whole genome shotgun (WGS) entry which is preliminary data.</text>
</comment>
<sequence length="78" mass="8902">MKQDQHLALHELHGKQQIDLFFQCFFTNARGIKSSHSSVEQIQRSSELFRPCTDDPELPSREMLIPGNSFLSVLDSLA</sequence>
<protein>
    <submittedName>
        <fullName evidence="1">Uncharacterized protein</fullName>
    </submittedName>
</protein>
<organism evidence="1 2">
    <name type="scientific">Alligator mississippiensis</name>
    <name type="common">American alligator</name>
    <dbReference type="NCBI Taxonomy" id="8496"/>
    <lineage>
        <taxon>Eukaryota</taxon>
        <taxon>Metazoa</taxon>
        <taxon>Chordata</taxon>
        <taxon>Craniata</taxon>
        <taxon>Vertebrata</taxon>
        <taxon>Euteleostomi</taxon>
        <taxon>Archelosauria</taxon>
        <taxon>Archosauria</taxon>
        <taxon>Crocodylia</taxon>
        <taxon>Alligatoridae</taxon>
        <taxon>Alligatorinae</taxon>
        <taxon>Alligator</taxon>
    </lineage>
</organism>
<evidence type="ECO:0000313" key="2">
    <source>
        <dbReference type="Proteomes" id="UP000050525"/>
    </source>
</evidence>
<dbReference type="AlphaFoldDB" id="A0A151MC85"/>
<name>A0A151MC85_ALLMI</name>
<keyword evidence="2" id="KW-1185">Reference proteome</keyword>
<dbReference type="Proteomes" id="UP000050525">
    <property type="component" value="Unassembled WGS sequence"/>
</dbReference>
<evidence type="ECO:0000313" key="1">
    <source>
        <dbReference type="EMBL" id="KYO22089.1"/>
    </source>
</evidence>